<keyword evidence="3" id="KW-1185">Reference proteome</keyword>
<comment type="caution">
    <text evidence="2">The sequence shown here is derived from an EMBL/GenBank/DDBJ whole genome shotgun (WGS) entry which is preliminary data.</text>
</comment>
<reference evidence="2" key="1">
    <citation type="submission" date="2020-08" db="EMBL/GenBank/DDBJ databases">
        <title>Multicomponent nature underlies the extraordinary mechanical properties of spider dragline silk.</title>
        <authorList>
            <person name="Kono N."/>
            <person name="Nakamura H."/>
            <person name="Mori M."/>
            <person name="Yoshida Y."/>
            <person name="Ohtoshi R."/>
            <person name="Malay A.D."/>
            <person name="Moran D.A.P."/>
            <person name="Tomita M."/>
            <person name="Numata K."/>
            <person name="Arakawa K."/>
        </authorList>
    </citation>
    <scope>NUCLEOTIDE SEQUENCE</scope>
</reference>
<dbReference type="AlphaFoldDB" id="A0A8X6Y7I1"/>
<gene>
    <name evidence="2" type="primary">AVEN_165442_1</name>
    <name evidence="2" type="ORF">TNIN_393911</name>
</gene>
<dbReference type="Pfam" id="PF20700">
    <property type="entry name" value="Mutator"/>
    <property type="match status" value="1"/>
</dbReference>
<accession>A0A8X6Y7I1</accession>
<evidence type="ECO:0000259" key="1">
    <source>
        <dbReference type="Pfam" id="PF20700"/>
    </source>
</evidence>
<sequence>MEIVSWSLLVPVQVLKESNFLLGTDVSNNNNSEECWRNRIINLKILMLLNFNSILCCPSWYSTGLLLIEDSRFGLCSYLSLKCSKCSFTKGFPTSEKVGKNNIINMCFVLGLRLVGKGYTAGKKLCSTLCLPFISKFSFRQQEKSILERVSLVAEENMLRAAKEVRKVKHDKSKVISCGVSVDGTLGNVEALNGNLQRLKSPAWVVFPQILDTLISLLRIDFLVGCSLAASLVWLDSGHPGLLLLSPELVSAPQAIRT</sequence>
<protein>
    <recommendedName>
        <fullName evidence="1">Mutator-like transposase domain-containing protein</fullName>
    </recommendedName>
</protein>
<dbReference type="InterPro" id="IPR049012">
    <property type="entry name" value="Mutator_transp_dom"/>
</dbReference>
<proteinExistence type="predicted"/>
<dbReference type="OrthoDB" id="6776994at2759"/>
<name>A0A8X6Y7I1_9ARAC</name>
<evidence type="ECO:0000313" key="2">
    <source>
        <dbReference type="EMBL" id="GFY66046.1"/>
    </source>
</evidence>
<feature type="domain" description="Mutator-like transposase" evidence="1">
    <location>
        <begin position="63"/>
        <end position="185"/>
    </location>
</feature>
<organism evidence="2 3">
    <name type="scientific">Trichonephila inaurata madagascariensis</name>
    <dbReference type="NCBI Taxonomy" id="2747483"/>
    <lineage>
        <taxon>Eukaryota</taxon>
        <taxon>Metazoa</taxon>
        <taxon>Ecdysozoa</taxon>
        <taxon>Arthropoda</taxon>
        <taxon>Chelicerata</taxon>
        <taxon>Arachnida</taxon>
        <taxon>Araneae</taxon>
        <taxon>Araneomorphae</taxon>
        <taxon>Entelegynae</taxon>
        <taxon>Araneoidea</taxon>
        <taxon>Nephilidae</taxon>
        <taxon>Trichonephila</taxon>
        <taxon>Trichonephila inaurata</taxon>
    </lineage>
</organism>
<dbReference type="Proteomes" id="UP000886998">
    <property type="component" value="Unassembled WGS sequence"/>
</dbReference>
<evidence type="ECO:0000313" key="3">
    <source>
        <dbReference type="Proteomes" id="UP000886998"/>
    </source>
</evidence>
<dbReference type="EMBL" id="BMAV01015810">
    <property type="protein sequence ID" value="GFY66046.1"/>
    <property type="molecule type" value="Genomic_DNA"/>
</dbReference>